<accession>A0A4R3NBU9</accession>
<evidence type="ECO:0008006" key="8">
    <source>
        <dbReference type="Google" id="ProtNLM"/>
    </source>
</evidence>
<comment type="caution">
    <text evidence="6">The sequence shown here is derived from an EMBL/GenBank/DDBJ whole genome shotgun (WGS) entry which is preliminary data.</text>
</comment>
<dbReference type="InterPro" id="IPR019109">
    <property type="entry name" value="MamF_MmsF"/>
</dbReference>
<dbReference type="Proteomes" id="UP000295414">
    <property type="component" value="Unassembled WGS sequence"/>
</dbReference>
<feature type="transmembrane region" description="Helical" evidence="5">
    <location>
        <begin position="82"/>
        <end position="112"/>
    </location>
</feature>
<keyword evidence="4 5" id="KW-0472">Membrane</keyword>
<comment type="subcellular location">
    <subcellularLocation>
        <location evidence="1">Membrane</location>
        <topology evidence="1">Multi-pass membrane protein</topology>
    </subcellularLocation>
</comment>
<evidence type="ECO:0000256" key="4">
    <source>
        <dbReference type="ARBA" id="ARBA00023136"/>
    </source>
</evidence>
<dbReference type="AlphaFoldDB" id="A0A4R3NBU9"/>
<keyword evidence="3 5" id="KW-1133">Transmembrane helix</keyword>
<name>A0A4R3NBU9_9GAMM</name>
<dbReference type="EMBL" id="SMAP01000001">
    <property type="protein sequence ID" value="TCT26181.1"/>
    <property type="molecule type" value="Genomic_DNA"/>
</dbReference>
<sequence length="158" mass="16229">MMDSIHETAQDPLGPAAAGAGVRQDERLWAASAHAGALLLAFLTSWTAGVAGMLAGLAVYALKKGDSDFIAAHAREAFNFNLTLFLAFCALALAGLLLVGATVLTLGLGAVLTLPAGVVLAVLAAVVAVGWLVCGLVATVKALNGESWRYPFTLRVLR</sequence>
<evidence type="ECO:0000256" key="1">
    <source>
        <dbReference type="ARBA" id="ARBA00004141"/>
    </source>
</evidence>
<gene>
    <name evidence="6" type="ORF">EDC34_101509</name>
</gene>
<evidence type="ECO:0000313" key="7">
    <source>
        <dbReference type="Proteomes" id="UP000295414"/>
    </source>
</evidence>
<reference evidence="6 7" key="1">
    <citation type="submission" date="2019-03" db="EMBL/GenBank/DDBJ databases">
        <title>Genomic Encyclopedia of Type Strains, Phase IV (KMG-IV): sequencing the most valuable type-strain genomes for metagenomic binning, comparative biology and taxonomic classification.</title>
        <authorList>
            <person name="Goeker M."/>
        </authorList>
    </citation>
    <scope>NUCLEOTIDE SEQUENCE [LARGE SCALE GENOMIC DNA]</scope>
    <source>
        <strain evidence="6 7">DSM 13605</strain>
    </source>
</reference>
<feature type="transmembrane region" description="Helical" evidence="5">
    <location>
        <begin position="37"/>
        <end position="62"/>
    </location>
</feature>
<proteinExistence type="predicted"/>
<evidence type="ECO:0000256" key="3">
    <source>
        <dbReference type="ARBA" id="ARBA00022989"/>
    </source>
</evidence>
<dbReference type="Pfam" id="PF09685">
    <property type="entry name" value="MamF_MmsF"/>
    <property type="match status" value="1"/>
</dbReference>
<feature type="transmembrane region" description="Helical" evidence="5">
    <location>
        <begin position="118"/>
        <end position="140"/>
    </location>
</feature>
<evidence type="ECO:0000256" key="5">
    <source>
        <dbReference type="SAM" id="Phobius"/>
    </source>
</evidence>
<keyword evidence="7" id="KW-1185">Reference proteome</keyword>
<evidence type="ECO:0000313" key="6">
    <source>
        <dbReference type="EMBL" id="TCT26181.1"/>
    </source>
</evidence>
<keyword evidence="2 5" id="KW-0812">Transmembrane</keyword>
<protein>
    <recommendedName>
        <fullName evidence="8">DUF4870 domain-containing protein</fullName>
    </recommendedName>
</protein>
<organism evidence="6 7">
    <name type="scientific">Thermomonas haemolytica</name>
    <dbReference type="NCBI Taxonomy" id="141949"/>
    <lineage>
        <taxon>Bacteria</taxon>
        <taxon>Pseudomonadati</taxon>
        <taxon>Pseudomonadota</taxon>
        <taxon>Gammaproteobacteria</taxon>
        <taxon>Lysobacterales</taxon>
        <taxon>Lysobacteraceae</taxon>
        <taxon>Thermomonas</taxon>
    </lineage>
</organism>
<evidence type="ECO:0000256" key="2">
    <source>
        <dbReference type="ARBA" id="ARBA00022692"/>
    </source>
</evidence>